<keyword evidence="1" id="KW-1133">Transmembrane helix</keyword>
<reference evidence="2 3" key="1">
    <citation type="journal article" date="2019" name="Environ. Microbiol.">
        <title>Genomics insights into ecotype formation of ammonia-oxidizing archaea in the deep ocean.</title>
        <authorList>
            <person name="Wang Y."/>
            <person name="Huang J.M."/>
            <person name="Cui G.J."/>
            <person name="Nunoura T."/>
            <person name="Takaki Y."/>
            <person name="Li W.L."/>
            <person name="Li J."/>
            <person name="Gao Z.M."/>
            <person name="Takai K."/>
            <person name="Zhang A.Q."/>
            <person name="Stepanauskas R."/>
        </authorList>
    </citation>
    <scope>NUCLEOTIDE SEQUENCE [LARGE SCALE GENOMIC DNA]</scope>
    <source>
        <strain evidence="2 3">C4</strain>
    </source>
</reference>
<dbReference type="AlphaFoldDB" id="A0A7K4MK85"/>
<keyword evidence="1" id="KW-0812">Transmembrane</keyword>
<organism evidence="2 3">
    <name type="scientific">Marine Group I thaumarchaeote</name>
    <dbReference type="NCBI Taxonomy" id="2511932"/>
    <lineage>
        <taxon>Archaea</taxon>
        <taxon>Nitrososphaerota</taxon>
        <taxon>Marine Group I</taxon>
    </lineage>
</organism>
<proteinExistence type="predicted"/>
<feature type="transmembrane region" description="Helical" evidence="1">
    <location>
        <begin position="27"/>
        <end position="48"/>
    </location>
</feature>
<comment type="caution">
    <text evidence="2">The sequence shown here is derived from an EMBL/GenBank/DDBJ whole genome shotgun (WGS) entry which is preliminary data.</text>
</comment>
<dbReference type="EMBL" id="JACATK010000004">
    <property type="protein sequence ID" value="NWJ29616.1"/>
    <property type="molecule type" value="Genomic_DNA"/>
</dbReference>
<protein>
    <submittedName>
        <fullName evidence="2">Uncharacterized protein</fullName>
    </submittedName>
</protein>
<gene>
    <name evidence="2" type="ORF">HX850_01670</name>
</gene>
<evidence type="ECO:0000313" key="2">
    <source>
        <dbReference type="EMBL" id="NWJ29616.1"/>
    </source>
</evidence>
<name>A0A7K4MK85_9ARCH</name>
<keyword evidence="1" id="KW-0472">Membrane</keyword>
<evidence type="ECO:0000256" key="1">
    <source>
        <dbReference type="SAM" id="Phobius"/>
    </source>
</evidence>
<dbReference type="Proteomes" id="UP000568446">
    <property type="component" value="Unassembled WGS sequence"/>
</dbReference>
<sequence length="64" mass="7037">MMIFFGTGVMGMIMGLAVAPGGNQTMILTLMGVINFGLGAFFTFTYLTQTRAEPDKRKKKKKLD</sequence>
<evidence type="ECO:0000313" key="3">
    <source>
        <dbReference type="Proteomes" id="UP000568446"/>
    </source>
</evidence>
<accession>A0A7K4MK85</accession>